<dbReference type="InterPro" id="IPR011600">
    <property type="entry name" value="Pept_C14_caspase"/>
</dbReference>
<feature type="region of interest" description="Disordered" evidence="4">
    <location>
        <begin position="237"/>
        <end position="268"/>
    </location>
</feature>
<dbReference type="InterPro" id="IPR056259">
    <property type="entry name" value="Dredd_N"/>
</dbReference>
<feature type="domain" description="Caspase family p10" evidence="5">
    <location>
        <begin position="539"/>
        <end position="627"/>
    </location>
</feature>
<dbReference type="InterPro" id="IPR029030">
    <property type="entry name" value="Caspase-like_dom_sf"/>
</dbReference>
<dbReference type="InterPro" id="IPR001309">
    <property type="entry name" value="Pept_C14_p20"/>
</dbReference>
<sequence>MPAIIRLRSLLSSSLLFKKKLSSRVIDFFDLLIIRLYCSVQVSLAFLLYDDVDYVLQNLRISERARLAGSLIPVDFLTPWITLQRDGTWENKLLEAFCIIQNYEILHKLGCNIRDVKMRFLPYSPESSLFVNCTRKCLYHVCESLDATSLETLAKRVKEDYSYSHNAEELEIFDPEYMEINILNWSSRGYISLGDKEGRGVDIHRLKTQLKAMGEINLVEKLESSVRATVNASVGYTSEMNTPDDMSLQGSSVGSLTDSRSEQSSISQHSVASTCDQLTPPVNSVYHVNPRSVGCCVIINQKNFFKDPHPCLQAPVQEKLGEVNMGNSVSIDSGLVISEIRSVGMIVDHAASTAKGEDSDEEIESVEESVPTRNEALRARESDQRSGTPAISLASRSPALTDSVLAVLKHYSVNQLPDHTLEPRLGTDVDRDRLSETFYSLGFTVRMVGNLTDTQLRDYVYTALKELVKPEHSCFVLCILSHGVEGAVYGINSIPVYVDDLKNLMENCPNLLGKPKILIIQACQGQDHQDAVDVATDGPVYSKSRSSDCVTFWSTVPGFASFRHEIDGTWFIQSISQHLLSSHPSDDLYRLFTYVNKQVSSKRARVSGEFKTMVPYFTSTLTKLLYLPLHPGAKVKMAHRMFERHLANALIREYILSRRKIQLTICKSRKNRSE</sequence>
<dbReference type="PANTHER" id="PTHR48169:SF7">
    <property type="entry name" value="CASPASE 10"/>
    <property type="match status" value="1"/>
</dbReference>
<name>A0ABQ8T8T6_PERAM</name>
<comment type="similarity">
    <text evidence="1 3">Belongs to the peptidase C14A family.</text>
</comment>
<dbReference type="Proteomes" id="UP001148838">
    <property type="component" value="Unassembled WGS sequence"/>
</dbReference>
<evidence type="ECO:0000256" key="4">
    <source>
        <dbReference type="SAM" id="MobiDB-lite"/>
    </source>
</evidence>
<dbReference type="PANTHER" id="PTHR48169">
    <property type="entry name" value="DED DOMAIN-CONTAINING PROTEIN"/>
    <property type="match status" value="1"/>
</dbReference>
<evidence type="ECO:0000256" key="3">
    <source>
        <dbReference type="RuleBase" id="RU003971"/>
    </source>
</evidence>
<proteinExistence type="inferred from homology"/>
<dbReference type="InterPro" id="IPR015917">
    <property type="entry name" value="Pept_C14A"/>
</dbReference>
<dbReference type="Pfam" id="PF00656">
    <property type="entry name" value="Peptidase_C14"/>
    <property type="match status" value="1"/>
</dbReference>
<dbReference type="InterPro" id="IPR033139">
    <property type="entry name" value="Caspase_cys_AS"/>
</dbReference>
<dbReference type="PROSITE" id="PS50208">
    <property type="entry name" value="CASPASE_P20"/>
    <property type="match status" value="1"/>
</dbReference>
<evidence type="ECO:0000259" key="6">
    <source>
        <dbReference type="PROSITE" id="PS50208"/>
    </source>
</evidence>
<dbReference type="Pfam" id="PF23724">
    <property type="entry name" value="Dredd_2nd"/>
    <property type="match status" value="1"/>
</dbReference>
<dbReference type="InterPro" id="IPR002138">
    <property type="entry name" value="Pept_C14_p10"/>
</dbReference>
<protein>
    <recommendedName>
        <fullName evidence="9">Caspase-8</fullName>
    </recommendedName>
</protein>
<feature type="compositionally biased region" description="Acidic residues" evidence="4">
    <location>
        <begin position="358"/>
        <end position="367"/>
    </location>
</feature>
<dbReference type="InterPro" id="IPR056260">
    <property type="entry name" value="Dredd_2nd"/>
</dbReference>
<dbReference type="SUPFAM" id="SSF52129">
    <property type="entry name" value="Caspase-like"/>
    <property type="match status" value="1"/>
</dbReference>
<evidence type="ECO:0000256" key="2">
    <source>
        <dbReference type="ARBA" id="ARBA00022703"/>
    </source>
</evidence>
<dbReference type="PROSITE" id="PS01122">
    <property type="entry name" value="CASPASE_CYS"/>
    <property type="match status" value="1"/>
</dbReference>
<reference evidence="7 8" key="1">
    <citation type="journal article" date="2022" name="Allergy">
        <title>Genome assembly and annotation of Periplaneta americana reveal a comprehensive cockroach allergen profile.</title>
        <authorList>
            <person name="Wang L."/>
            <person name="Xiong Q."/>
            <person name="Saelim N."/>
            <person name="Wang L."/>
            <person name="Nong W."/>
            <person name="Wan A.T."/>
            <person name="Shi M."/>
            <person name="Liu X."/>
            <person name="Cao Q."/>
            <person name="Hui J.H.L."/>
            <person name="Sookrung N."/>
            <person name="Leung T.F."/>
            <person name="Tungtrongchitr A."/>
            <person name="Tsui S.K.W."/>
        </authorList>
    </citation>
    <scope>NUCLEOTIDE SEQUENCE [LARGE SCALE GENOMIC DNA]</scope>
    <source>
        <strain evidence="7">PWHHKU_190912</strain>
    </source>
</reference>
<keyword evidence="2" id="KW-0053">Apoptosis</keyword>
<evidence type="ECO:0000256" key="1">
    <source>
        <dbReference type="ARBA" id="ARBA00010134"/>
    </source>
</evidence>
<evidence type="ECO:0008006" key="9">
    <source>
        <dbReference type="Google" id="ProtNLM"/>
    </source>
</evidence>
<accession>A0ABQ8T8T6</accession>
<keyword evidence="8" id="KW-1185">Reference proteome</keyword>
<gene>
    <name evidence="7" type="ORF">ANN_04492</name>
</gene>
<evidence type="ECO:0000259" key="5">
    <source>
        <dbReference type="PROSITE" id="PS50207"/>
    </source>
</evidence>
<feature type="compositionally biased region" description="Polar residues" evidence="4">
    <location>
        <begin position="248"/>
        <end position="258"/>
    </location>
</feature>
<dbReference type="PROSITE" id="PS50207">
    <property type="entry name" value="CASPASE_P10"/>
    <property type="match status" value="1"/>
</dbReference>
<feature type="domain" description="Caspase family p20" evidence="6">
    <location>
        <begin position="401"/>
        <end position="527"/>
    </location>
</feature>
<evidence type="ECO:0000313" key="8">
    <source>
        <dbReference type="Proteomes" id="UP001148838"/>
    </source>
</evidence>
<dbReference type="Gene3D" id="3.40.50.1460">
    <property type="match status" value="1"/>
</dbReference>
<comment type="caution">
    <text evidence="7">The sequence shown here is derived from an EMBL/GenBank/DDBJ whole genome shotgun (WGS) entry which is preliminary data.</text>
</comment>
<dbReference type="Pfam" id="PF23725">
    <property type="entry name" value="Dredd_N"/>
    <property type="match status" value="1"/>
</dbReference>
<dbReference type="EMBL" id="JAJSOF020000013">
    <property type="protein sequence ID" value="KAJ4442899.1"/>
    <property type="molecule type" value="Genomic_DNA"/>
</dbReference>
<dbReference type="SMART" id="SM00115">
    <property type="entry name" value="CASc"/>
    <property type="match status" value="1"/>
</dbReference>
<evidence type="ECO:0000313" key="7">
    <source>
        <dbReference type="EMBL" id="KAJ4442899.1"/>
    </source>
</evidence>
<feature type="compositionally biased region" description="Basic and acidic residues" evidence="4">
    <location>
        <begin position="375"/>
        <end position="384"/>
    </location>
</feature>
<organism evidence="7 8">
    <name type="scientific">Periplaneta americana</name>
    <name type="common">American cockroach</name>
    <name type="synonym">Blatta americana</name>
    <dbReference type="NCBI Taxonomy" id="6978"/>
    <lineage>
        <taxon>Eukaryota</taxon>
        <taxon>Metazoa</taxon>
        <taxon>Ecdysozoa</taxon>
        <taxon>Arthropoda</taxon>
        <taxon>Hexapoda</taxon>
        <taxon>Insecta</taxon>
        <taxon>Pterygota</taxon>
        <taxon>Neoptera</taxon>
        <taxon>Polyneoptera</taxon>
        <taxon>Dictyoptera</taxon>
        <taxon>Blattodea</taxon>
        <taxon>Blattoidea</taxon>
        <taxon>Blattidae</taxon>
        <taxon>Blattinae</taxon>
        <taxon>Periplaneta</taxon>
    </lineage>
</organism>
<feature type="region of interest" description="Disordered" evidence="4">
    <location>
        <begin position="352"/>
        <end position="391"/>
    </location>
</feature>